<protein>
    <submittedName>
        <fullName evidence="2">Reverse transcriptase</fullName>
    </submittedName>
</protein>
<dbReference type="Proteomes" id="UP000325315">
    <property type="component" value="Unassembled WGS sequence"/>
</dbReference>
<dbReference type="OrthoDB" id="1909122at2759"/>
<evidence type="ECO:0000313" key="2">
    <source>
        <dbReference type="EMBL" id="KAA3487805.1"/>
    </source>
</evidence>
<dbReference type="PANTHER" id="PTHR46148:SF44">
    <property type="entry name" value="GAG-POL POLYPROTEIN"/>
    <property type="match status" value="1"/>
</dbReference>
<reference evidence="3" key="1">
    <citation type="journal article" date="2019" name="Plant Biotechnol. J.">
        <title>Genome sequencing of the Australian wild diploid species Gossypium australe highlights disease resistance and delayed gland morphogenesis.</title>
        <authorList>
            <person name="Cai Y."/>
            <person name="Cai X."/>
            <person name="Wang Q."/>
            <person name="Wang P."/>
            <person name="Zhang Y."/>
            <person name="Cai C."/>
            <person name="Xu Y."/>
            <person name="Wang K."/>
            <person name="Zhou Z."/>
            <person name="Wang C."/>
            <person name="Geng S."/>
            <person name="Li B."/>
            <person name="Dong Q."/>
            <person name="Hou Y."/>
            <person name="Wang H."/>
            <person name="Ai P."/>
            <person name="Liu Z."/>
            <person name="Yi F."/>
            <person name="Sun M."/>
            <person name="An G."/>
            <person name="Cheng J."/>
            <person name="Zhang Y."/>
            <person name="Shi Q."/>
            <person name="Xie Y."/>
            <person name="Shi X."/>
            <person name="Chang Y."/>
            <person name="Huang F."/>
            <person name="Chen Y."/>
            <person name="Hong S."/>
            <person name="Mi L."/>
            <person name="Sun Q."/>
            <person name="Zhang L."/>
            <person name="Zhou B."/>
            <person name="Peng R."/>
            <person name="Zhang X."/>
            <person name="Liu F."/>
        </authorList>
    </citation>
    <scope>NUCLEOTIDE SEQUENCE [LARGE SCALE GENOMIC DNA]</scope>
    <source>
        <strain evidence="3">cv. PA1801</strain>
    </source>
</reference>
<dbReference type="GO" id="GO:0003964">
    <property type="term" value="F:RNA-directed DNA polymerase activity"/>
    <property type="evidence" value="ECO:0007669"/>
    <property type="project" value="UniProtKB-KW"/>
</dbReference>
<organism evidence="2 3">
    <name type="scientific">Gossypium australe</name>
    <dbReference type="NCBI Taxonomy" id="47621"/>
    <lineage>
        <taxon>Eukaryota</taxon>
        <taxon>Viridiplantae</taxon>
        <taxon>Streptophyta</taxon>
        <taxon>Embryophyta</taxon>
        <taxon>Tracheophyta</taxon>
        <taxon>Spermatophyta</taxon>
        <taxon>Magnoliopsida</taxon>
        <taxon>eudicotyledons</taxon>
        <taxon>Gunneridae</taxon>
        <taxon>Pentapetalae</taxon>
        <taxon>rosids</taxon>
        <taxon>malvids</taxon>
        <taxon>Malvales</taxon>
        <taxon>Malvaceae</taxon>
        <taxon>Malvoideae</taxon>
        <taxon>Gossypium</taxon>
    </lineage>
</organism>
<proteinExistence type="predicted"/>
<evidence type="ECO:0000259" key="1">
    <source>
        <dbReference type="Pfam" id="PF24626"/>
    </source>
</evidence>
<feature type="domain" description="Tf2-1-like SH3-like" evidence="1">
    <location>
        <begin position="69"/>
        <end position="124"/>
    </location>
</feature>
<dbReference type="EMBL" id="SMMG02000001">
    <property type="protein sequence ID" value="KAA3487805.1"/>
    <property type="molecule type" value="Genomic_DNA"/>
</dbReference>
<evidence type="ECO:0000313" key="3">
    <source>
        <dbReference type="Proteomes" id="UP000325315"/>
    </source>
</evidence>
<dbReference type="InterPro" id="IPR056924">
    <property type="entry name" value="SH3_Tf2-1"/>
</dbReference>
<dbReference type="PANTHER" id="PTHR46148">
    <property type="entry name" value="CHROMO DOMAIN-CONTAINING PROTEIN"/>
    <property type="match status" value="1"/>
</dbReference>
<gene>
    <name evidence="2" type="ORF">EPI10_031609</name>
</gene>
<accession>A0A5B6X484</accession>
<dbReference type="Pfam" id="PF24626">
    <property type="entry name" value="SH3_Tf2-1"/>
    <property type="match status" value="1"/>
</dbReference>
<keyword evidence="2" id="KW-0808">Transferase</keyword>
<keyword evidence="2" id="KW-0695">RNA-directed DNA polymerase</keyword>
<dbReference type="AlphaFoldDB" id="A0A5B6X484"/>
<keyword evidence="2" id="KW-0548">Nucleotidyltransferase</keyword>
<name>A0A5B6X484_9ROSI</name>
<sequence>MAPYEVLYGRKCLTPLYWTELSEKQIHGVALVRETEEKVKVIRDCLKAASDRQKPYAYLKRKEIEFQIGAKVFLKVSPWKKILRFGRKGKLSPRFIGSYEVIERIGPVAYRLALPTELERIHDVCFMCRCCDDIVLIIHM</sequence>
<keyword evidence="3" id="KW-1185">Reference proteome</keyword>
<comment type="caution">
    <text evidence="2">The sequence shown here is derived from an EMBL/GenBank/DDBJ whole genome shotgun (WGS) entry which is preliminary data.</text>
</comment>